<evidence type="ECO:0000256" key="9">
    <source>
        <dbReference type="SAM" id="MobiDB-lite"/>
    </source>
</evidence>
<feature type="region of interest" description="Disordered" evidence="9">
    <location>
        <begin position="1"/>
        <end position="48"/>
    </location>
</feature>
<keyword evidence="4" id="KW-0997">Cell inner membrane</keyword>
<sequence length="311" mass="33293">MAEELIATRQARPASQRVRPASERVRPASQRVRPASERVRPAKSASPQARGLRASADYNWGTVAILGVALAGLLLPWLAAAVYGFSRPGKPFTFDPLLEVFGLGRAGEALVNTVLLTIATTLLMLVLLVPTIVFLNLRAPQLAKAAETLSILPMVVPAVALVSGVSELYRAIIPAFVTSIWSLVPLYVVIVMPLCYRAIDAGVKSLDLQTMFAASASLGASTAQTLARVIIPNLRVAMLSASLLCISGVLGEYAMASLLGHYTFPVYMVEVSSSSPKGVAALSFIVTIISWFLLQAISSLANHDQRRTRRK</sequence>
<evidence type="ECO:0000256" key="8">
    <source>
        <dbReference type="RuleBase" id="RU363032"/>
    </source>
</evidence>
<comment type="subcellular location">
    <subcellularLocation>
        <location evidence="1">Cell inner membrane</location>
        <topology evidence="1">Multi-pass membrane protein</topology>
    </subcellularLocation>
    <subcellularLocation>
        <location evidence="8">Cell membrane</location>
        <topology evidence="8">Multi-pass membrane protein</topology>
    </subcellularLocation>
</comment>
<protein>
    <submittedName>
        <fullName evidence="11">ABC transporter permease subunit</fullName>
    </submittedName>
    <submittedName>
        <fullName evidence="12">Putative spermidine/putrescine transport system permease protein</fullName>
    </submittedName>
</protein>
<dbReference type="Proteomes" id="UP001273799">
    <property type="component" value="Unassembled WGS sequence"/>
</dbReference>
<evidence type="ECO:0000256" key="7">
    <source>
        <dbReference type="ARBA" id="ARBA00023136"/>
    </source>
</evidence>
<comment type="similarity">
    <text evidence="8">Belongs to the binding-protein-dependent transport system permease family.</text>
</comment>
<evidence type="ECO:0000313" key="12">
    <source>
        <dbReference type="EMBL" id="SDE23042.1"/>
    </source>
</evidence>
<evidence type="ECO:0000259" key="10">
    <source>
        <dbReference type="PROSITE" id="PS50928"/>
    </source>
</evidence>
<keyword evidence="13" id="KW-1185">Reference proteome</keyword>
<dbReference type="Gene3D" id="1.10.3720.10">
    <property type="entry name" value="MetI-like"/>
    <property type="match status" value="1"/>
</dbReference>
<proteinExistence type="inferred from homology"/>
<feature type="transmembrane region" description="Helical" evidence="8">
    <location>
        <begin position="236"/>
        <end position="259"/>
    </location>
</feature>
<organism evidence="12 13">
    <name type="scientific">Actinobaculum suis</name>
    <dbReference type="NCBI Taxonomy" id="1657"/>
    <lineage>
        <taxon>Bacteria</taxon>
        <taxon>Bacillati</taxon>
        <taxon>Actinomycetota</taxon>
        <taxon>Actinomycetes</taxon>
        <taxon>Actinomycetales</taxon>
        <taxon>Actinomycetaceae</taxon>
        <taxon>Actinobaculum</taxon>
    </lineage>
</organism>
<evidence type="ECO:0000256" key="4">
    <source>
        <dbReference type="ARBA" id="ARBA00022519"/>
    </source>
</evidence>
<dbReference type="PANTHER" id="PTHR43357">
    <property type="entry name" value="INNER MEMBRANE ABC TRANSPORTER PERMEASE PROTEIN YDCV"/>
    <property type="match status" value="1"/>
</dbReference>
<keyword evidence="5 8" id="KW-0812">Transmembrane</keyword>
<gene>
    <name evidence="11" type="ORF">R6G71_06180</name>
    <name evidence="12" type="ORF">SAMN05421878_10454</name>
</gene>
<feature type="transmembrane region" description="Helical" evidence="8">
    <location>
        <begin position="114"/>
        <end position="137"/>
    </location>
</feature>
<evidence type="ECO:0000256" key="2">
    <source>
        <dbReference type="ARBA" id="ARBA00022448"/>
    </source>
</evidence>
<dbReference type="InterPro" id="IPR035906">
    <property type="entry name" value="MetI-like_sf"/>
</dbReference>
<reference evidence="11" key="3">
    <citation type="submission" date="2023-10" db="EMBL/GenBank/DDBJ databases">
        <title>Whole Genome based description of the genera Actinobaculum and Actinotignum reveals a complex phylogenetic relationship within the species included in the genus Actinotignum.</title>
        <authorList>
            <person name="Jensen C.S."/>
            <person name="Dargis R."/>
            <person name="Kemp M."/>
            <person name="Christensen J.J."/>
        </authorList>
    </citation>
    <scope>NUCLEOTIDE SEQUENCE</scope>
    <source>
        <strain evidence="11">Actinobaculum_suis_CCUG19206T</strain>
    </source>
</reference>
<reference evidence="13" key="2">
    <citation type="submission" date="2016-10" db="EMBL/GenBank/DDBJ databases">
        <authorList>
            <person name="Varghese N."/>
        </authorList>
    </citation>
    <scope>NUCLEOTIDE SEQUENCE [LARGE SCALE GENOMIC DNA]</scope>
    <source>
        <strain evidence="13">DSM 20639</strain>
    </source>
</reference>
<name>A0A1G7B7U8_9ACTO</name>
<evidence type="ECO:0000256" key="1">
    <source>
        <dbReference type="ARBA" id="ARBA00004429"/>
    </source>
</evidence>
<dbReference type="Proteomes" id="UP000182744">
    <property type="component" value="Unassembled WGS sequence"/>
</dbReference>
<dbReference type="SUPFAM" id="SSF161098">
    <property type="entry name" value="MetI-like"/>
    <property type="match status" value="1"/>
</dbReference>
<evidence type="ECO:0000313" key="11">
    <source>
        <dbReference type="EMBL" id="MDY5153635.1"/>
    </source>
</evidence>
<dbReference type="InterPro" id="IPR000515">
    <property type="entry name" value="MetI-like"/>
</dbReference>
<evidence type="ECO:0000256" key="5">
    <source>
        <dbReference type="ARBA" id="ARBA00022692"/>
    </source>
</evidence>
<keyword evidence="6 8" id="KW-1133">Transmembrane helix</keyword>
<evidence type="ECO:0000256" key="6">
    <source>
        <dbReference type="ARBA" id="ARBA00022989"/>
    </source>
</evidence>
<dbReference type="CDD" id="cd06261">
    <property type="entry name" value="TM_PBP2"/>
    <property type="match status" value="1"/>
</dbReference>
<reference evidence="12" key="1">
    <citation type="submission" date="2016-10" db="EMBL/GenBank/DDBJ databases">
        <authorList>
            <person name="de Groot N.N."/>
        </authorList>
    </citation>
    <scope>NUCLEOTIDE SEQUENCE [LARGE SCALE GENOMIC DNA]</scope>
    <source>
        <strain evidence="12">DSM 20639</strain>
    </source>
</reference>
<dbReference type="PANTHER" id="PTHR43357:SF4">
    <property type="entry name" value="INNER MEMBRANE ABC TRANSPORTER PERMEASE PROTEIN YDCV"/>
    <property type="match status" value="1"/>
</dbReference>
<feature type="domain" description="ABC transmembrane type-1" evidence="10">
    <location>
        <begin position="110"/>
        <end position="298"/>
    </location>
</feature>
<feature type="transmembrane region" description="Helical" evidence="8">
    <location>
        <begin position="172"/>
        <end position="196"/>
    </location>
</feature>
<feature type="transmembrane region" description="Helical" evidence="8">
    <location>
        <begin position="279"/>
        <end position="301"/>
    </location>
</feature>
<keyword evidence="3" id="KW-1003">Cell membrane</keyword>
<evidence type="ECO:0000256" key="3">
    <source>
        <dbReference type="ARBA" id="ARBA00022475"/>
    </source>
</evidence>
<feature type="transmembrane region" description="Helical" evidence="8">
    <location>
        <begin position="149"/>
        <end position="166"/>
    </location>
</feature>
<dbReference type="GO" id="GO:0005886">
    <property type="term" value="C:plasma membrane"/>
    <property type="evidence" value="ECO:0007669"/>
    <property type="project" value="UniProtKB-SubCell"/>
</dbReference>
<dbReference type="AlphaFoldDB" id="A0A1G7B7U8"/>
<dbReference type="EMBL" id="FNAU01000004">
    <property type="protein sequence ID" value="SDE23042.1"/>
    <property type="molecule type" value="Genomic_DNA"/>
</dbReference>
<keyword evidence="7 8" id="KW-0472">Membrane</keyword>
<dbReference type="Pfam" id="PF00528">
    <property type="entry name" value="BPD_transp_1"/>
    <property type="match status" value="1"/>
</dbReference>
<dbReference type="EMBL" id="JAWNFU010000003">
    <property type="protein sequence ID" value="MDY5153635.1"/>
    <property type="molecule type" value="Genomic_DNA"/>
</dbReference>
<keyword evidence="2 8" id="KW-0813">Transport</keyword>
<dbReference type="RefSeq" id="WP_083330031.1">
    <property type="nucleotide sequence ID" value="NZ_FNAU01000004.1"/>
</dbReference>
<dbReference type="GO" id="GO:0055085">
    <property type="term" value="P:transmembrane transport"/>
    <property type="evidence" value="ECO:0007669"/>
    <property type="project" value="InterPro"/>
</dbReference>
<accession>A0A1G7B7U8</accession>
<evidence type="ECO:0000313" key="13">
    <source>
        <dbReference type="Proteomes" id="UP000182744"/>
    </source>
</evidence>
<dbReference type="PROSITE" id="PS50928">
    <property type="entry name" value="ABC_TM1"/>
    <property type="match status" value="1"/>
</dbReference>
<feature type="transmembrane region" description="Helical" evidence="8">
    <location>
        <begin position="60"/>
        <end position="85"/>
    </location>
</feature>